<reference evidence="5 6" key="1">
    <citation type="submission" date="2024-10" db="EMBL/GenBank/DDBJ databases">
        <authorList>
            <person name="Kim D."/>
        </authorList>
    </citation>
    <scope>NUCLEOTIDE SEQUENCE [LARGE SCALE GENOMIC DNA]</scope>
    <source>
        <strain evidence="5">BH-2024</strain>
    </source>
</reference>
<gene>
    <name evidence="5" type="ORF">niasHT_033172</name>
</gene>
<feature type="region of interest" description="Disordered" evidence="1">
    <location>
        <begin position="185"/>
        <end position="208"/>
    </location>
</feature>
<name>A0ABD2IN34_9BILA</name>
<evidence type="ECO:0000256" key="3">
    <source>
        <dbReference type="SAM" id="SignalP"/>
    </source>
</evidence>
<accession>A0ABD2IN34</accession>
<keyword evidence="2" id="KW-1133">Transmembrane helix</keyword>
<proteinExistence type="predicted"/>
<keyword evidence="6" id="KW-1185">Reference proteome</keyword>
<feature type="compositionally biased region" description="Gly residues" evidence="1">
    <location>
        <begin position="98"/>
        <end position="109"/>
    </location>
</feature>
<dbReference type="InterPro" id="IPR002619">
    <property type="entry name" value="CX"/>
</dbReference>
<feature type="region of interest" description="Disordered" evidence="1">
    <location>
        <begin position="74"/>
        <end position="110"/>
    </location>
</feature>
<evidence type="ECO:0000256" key="1">
    <source>
        <dbReference type="SAM" id="MobiDB-lite"/>
    </source>
</evidence>
<evidence type="ECO:0000313" key="6">
    <source>
        <dbReference type="Proteomes" id="UP001620626"/>
    </source>
</evidence>
<feature type="region of interest" description="Disordered" evidence="1">
    <location>
        <begin position="354"/>
        <end position="374"/>
    </location>
</feature>
<dbReference type="Proteomes" id="UP001620626">
    <property type="component" value="Unassembled WGS sequence"/>
</dbReference>
<keyword evidence="2" id="KW-0472">Membrane</keyword>
<feature type="domain" description="CX" evidence="4">
    <location>
        <begin position="194"/>
        <end position="233"/>
    </location>
</feature>
<evidence type="ECO:0000313" key="5">
    <source>
        <dbReference type="EMBL" id="KAL3081479.1"/>
    </source>
</evidence>
<dbReference type="AlphaFoldDB" id="A0ABD2IN34"/>
<sequence>MKFIRKKFIFSFLFCAIQLHCLNAKKFGGGGGFRGGGAARANPAPAGGHFGGGGAPVGGGQPHFAGAGAGGFHGPTGGGFHPPPAGGGFHGPPMSAGSGPGRFGSGTGLGSSSRAGTFTTALAGAAVGTVGGLVAFEAGKAIIHSFDRPFQHDGRNYYLDEKYAKKQHGEIQCKVPWDKLVNQSPAATTNQTTNGTSPEQTLANATFPNGSRPKEVVWTCKENVEICCGTDCCPNPNYSPPNSEAKSGGGMGTVGKVLLGIVVVALLFCCCCALLTYTSCRSVFDSCMPGNNTNQNYDQNNHPYKYDGASDNVHNPSAGQAYPMQPYYPPASNNFPAQPQAQAVYPPAPTYPAQPQAQAVYPPNPTSYPQAHGY</sequence>
<dbReference type="Pfam" id="PF01705">
    <property type="entry name" value="CX"/>
    <property type="match status" value="1"/>
</dbReference>
<dbReference type="PANTHER" id="PTHR47520:SF8">
    <property type="entry name" value="CX DOMAIN-CONTAINING PROTEIN"/>
    <property type="match status" value="1"/>
</dbReference>
<dbReference type="EMBL" id="JBICBT010001135">
    <property type="protein sequence ID" value="KAL3081479.1"/>
    <property type="molecule type" value="Genomic_DNA"/>
</dbReference>
<dbReference type="PANTHER" id="PTHR47520">
    <property type="entry name" value="CX DOMAIN-CONTAINING PROTEIN-RELATED"/>
    <property type="match status" value="1"/>
</dbReference>
<comment type="caution">
    <text evidence="5">The sequence shown here is derived from an EMBL/GenBank/DDBJ whole genome shotgun (WGS) entry which is preliminary data.</text>
</comment>
<keyword evidence="3" id="KW-0732">Signal</keyword>
<feature type="region of interest" description="Disordered" evidence="1">
    <location>
        <begin position="49"/>
        <end position="68"/>
    </location>
</feature>
<feature type="compositionally biased region" description="Gly residues" evidence="1">
    <location>
        <begin position="74"/>
        <end position="90"/>
    </location>
</feature>
<organism evidence="5 6">
    <name type="scientific">Heterodera trifolii</name>
    <dbReference type="NCBI Taxonomy" id="157864"/>
    <lineage>
        <taxon>Eukaryota</taxon>
        <taxon>Metazoa</taxon>
        <taxon>Ecdysozoa</taxon>
        <taxon>Nematoda</taxon>
        <taxon>Chromadorea</taxon>
        <taxon>Rhabditida</taxon>
        <taxon>Tylenchina</taxon>
        <taxon>Tylenchomorpha</taxon>
        <taxon>Tylenchoidea</taxon>
        <taxon>Heteroderidae</taxon>
        <taxon>Heteroderinae</taxon>
        <taxon>Heterodera</taxon>
    </lineage>
</organism>
<evidence type="ECO:0000259" key="4">
    <source>
        <dbReference type="Pfam" id="PF01705"/>
    </source>
</evidence>
<evidence type="ECO:0000256" key="2">
    <source>
        <dbReference type="SAM" id="Phobius"/>
    </source>
</evidence>
<feature type="signal peptide" evidence="3">
    <location>
        <begin position="1"/>
        <end position="24"/>
    </location>
</feature>
<protein>
    <recommendedName>
        <fullName evidence="4">CX domain-containing protein</fullName>
    </recommendedName>
</protein>
<keyword evidence="2" id="KW-0812">Transmembrane</keyword>
<feature type="chain" id="PRO_5044813674" description="CX domain-containing protein" evidence="3">
    <location>
        <begin position="25"/>
        <end position="374"/>
    </location>
</feature>
<feature type="transmembrane region" description="Helical" evidence="2">
    <location>
        <begin position="257"/>
        <end position="277"/>
    </location>
</feature>